<sequence length="669" mass="72586">MPTIYALKYDVIQILQGQKQYTIDRLNTNDHALEAAYCLEGDNHLVVTPNGFSLIHEKSSAVYERTVPALTLYTEDYKKNVLFAVKNDGSVFFLEDVNGQGLIVDMVSDTVAVAKTAPSGFQKPIRVLNSSTVEIPGGQSRNPVINGKRVRFPLNNPATCYTIMPNGDVAFGSFFFLAGYSSDGTIKWVDITFAPTLAVVPIDEGRRIVSLSADGTVRWHDGTNGETLLASYVHPDLKRRVTWTPEGFFDHSAGGESLVGFHHNQGAGRQARFYSIERFYENLYRPDLVRARLLGKSEDGIIKARKEVGEILDMLEKGLPPEVSASCVVRDGVLNVDVSIEDGGSGVGPVSYFLNGVKVAEDAPPAVSPVKGKRYALTKQLVTAPGENVIEVRSESPLSHIESNTARVVLTNTFAAERKKTLYVLAVGIDKYAAKEFVLNNAVNDVRYFSSTISEIAHKRFADVIVETVENSQATTANVLKAISSVGGRTSPDDCFVLYLSGHGLTVDNTYYFLPSELQGFTKESVALNAISQQALNKALLSVAAQESLIILDTCQSGSFAFSSPLGLDMKAATGRLNRATGRAVLTAATASGDALEGFKGHGLFTYVLVDGLQGKADAAFEDESVSLVELGDYILNNVPTLSSEVWGVTQRPIFYHKGNDFTLTSTER</sequence>
<accession>A0ABM8AVF7</accession>
<dbReference type="Proteomes" id="UP001061361">
    <property type="component" value="Chromosome"/>
</dbReference>
<evidence type="ECO:0000259" key="1">
    <source>
        <dbReference type="Pfam" id="PF00656"/>
    </source>
</evidence>
<protein>
    <recommendedName>
        <fullName evidence="1">Peptidase C14 caspase domain-containing protein</fullName>
    </recommendedName>
</protein>
<evidence type="ECO:0000313" key="3">
    <source>
        <dbReference type="Proteomes" id="UP001061361"/>
    </source>
</evidence>
<proteinExistence type="predicted"/>
<dbReference type="SUPFAM" id="SSF52129">
    <property type="entry name" value="Caspase-like"/>
    <property type="match status" value="1"/>
</dbReference>
<dbReference type="Pfam" id="PF00656">
    <property type="entry name" value="Peptidase_C14"/>
    <property type="match status" value="1"/>
</dbReference>
<dbReference type="InterPro" id="IPR011600">
    <property type="entry name" value="Pept_C14_caspase"/>
</dbReference>
<gene>
    <name evidence="2" type="ORF">JCM14722_29940</name>
</gene>
<dbReference type="InterPro" id="IPR029030">
    <property type="entry name" value="Caspase-like_dom_sf"/>
</dbReference>
<dbReference type="Gene3D" id="3.40.50.1460">
    <property type="match status" value="1"/>
</dbReference>
<dbReference type="InterPro" id="IPR036322">
    <property type="entry name" value="WD40_repeat_dom_sf"/>
</dbReference>
<evidence type="ECO:0000313" key="2">
    <source>
        <dbReference type="EMBL" id="BDQ35452.1"/>
    </source>
</evidence>
<name>A0ABM8AVF7_9BACT</name>
<feature type="domain" description="Peptidase C14 caspase" evidence="1">
    <location>
        <begin position="424"/>
        <end position="618"/>
    </location>
</feature>
<organism evidence="2 3">
    <name type="scientific">Pseudodesulfovibrio portus</name>
    <dbReference type="NCBI Taxonomy" id="231439"/>
    <lineage>
        <taxon>Bacteria</taxon>
        <taxon>Pseudomonadati</taxon>
        <taxon>Thermodesulfobacteriota</taxon>
        <taxon>Desulfovibrionia</taxon>
        <taxon>Desulfovibrionales</taxon>
        <taxon>Desulfovibrionaceae</taxon>
    </lineage>
</organism>
<reference evidence="2" key="1">
    <citation type="submission" date="2022-08" db="EMBL/GenBank/DDBJ databases">
        <title>Genome Sequence of the sulphate-reducing bacterium, Pseudodesulfovibrio portus JCM14722.</title>
        <authorList>
            <person name="Kondo R."/>
            <person name="Kataoka T."/>
        </authorList>
    </citation>
    <scope>NUCLEOTIDE SEQUENCE</scope>
    <source>
        <strain evidence="2">JCM 14722</strain>
    </source>
</reference>
<keyword evidence="3" id="KW-1185">Reference proteome</keyword>
<dbReference type="SUPFAM" id="SSF50978">
    <property type="entry name" value="WD40 repeat-like"/>
    <property type="match status" value="1"/>
</dbReference>
<dbReference type="EMBL" id="AP026708">
    <property type="protein sequence ID" value="BDQ35452.1"/>
    <property type="molecule type" value="Genomic_DNA"/>
</dbReference>